<keyword evidence="3" id="KW-0378">Hydrolase</keyword>
<evidence type="ECO:0000256" key="1">
    <source>
        <dbReference type="SAM" id="Phobius"/>
    </source>
</evidence>
<dbReference type="GO" id="GO:0016787">
    <property type="term" value="F:hydrolase activity"/>
    <property type="evidence" value="ECO:0007669"/>
    <property type="project" value="UniProtKB-KW"/>
</dbReference>
<dbReference type="SUPFAM" id="SSF53474">
    <property type="entry name" value="alpha/beta-Hydrolases"/>
    <property type="match status" value="1"/>
</dbReference>
<evidence type="ECO:0000313" key="4">
    <source>
        <dbReference type="Proteomes" id="UP001221366"/>
    </source>
</evidence>
<dbReference type="InterPro" id="IPR029058">
    <property type="entry name" value="AB_hydrolase_fold"/>
</dbReference>
<keyword evidence="4" id="KW-1185">Reference proteome</keyword>
<evidence type="ECO:0000313" key="3">
    <source>
        <dbReference type="EMBL" id="MDF0716637.1"/>
    </source>
</evidence>
<reference evidence="3 4" key="1">
    <citation type="submission" date="2023-03" db="EMBL/GenBank/DDBJ databases">
        <title>Muricauda XX sp. nov. and Muricauda XXX sp. nov., two novel species isolated from Okinawa Trough.</title>
        <authorList>
            <person name="Cao W."/>
            <person name="Deng X."/>
        </authorList>
    </citation>
    <scope>NUCLEOTIDE SEQUENCE [LARGE SCALE GENOMIC DNA]</scope>
    <source>
        <strain evidence="3 4">334s03</strain>
    </source>
</reference>
<dbReference type="PANTHER" id="PTHR43798:SF33">
    <property type="entry name" value="HYDROLASE, PUTATIVE (AFU_ORTHOLOGUE AFUA_2G14860)-RELATED"/>
    <property type="match status" value="1"/>
</dbReference>
<proteinExistence type="predicted"/>
<dbReference type="Proteomes" id="UP001221366">
    <property type="component" value="Unassembled WGS sequence"/>
</dbReference>
<name>A0ABT5Y0R3_9FLAO</name>
<gene>
    <name evidence="3" type="ORF">PY092_10795</name>
</gene>
<keyword evidence="1" id="KW-1133">Transmembrane helix</keyword>
<sequence>MKYMIVKIVKGALVAVSVVLILFISVAGYQYLTVALAPEYDPETMLLNYEVVGSGERSIILIHGMAGTKDYWKKDLEQVTRTYRLLLVDLLGFGDSPKPQSEYTLEIQLAALENIITNEGFNNGNTLILGHSMGAVISLALFAERPDWFRGATVIGLPVFEGKDQFLEQMSSNSFFDKLAVSSYGKVFCMLHPLYIVKWFKPKNLTDDVFRDSKKHTWQSYYNSLNEVILKTDLYALTKNIINRKILFIQGTDDKVAPFVNVEKFAKSFPRAKLMEIQDGDHQLFLKQPLKVWKAIDNYFDGKSQ</sequence>
<evidence type="ECO:0000259" key="2">
    <source>
        <dbReference type="Pfam" id="PF00561"/>
    </source>
</evidence>
<dbReference type="PRINTS" id="PR00111">
    <property type="entry name" value="ABHYDROLASE"/>
</dbReference>
<feature type="domain" description="AB hydrolase-1" evidence="2">
    <location>
        <begin position="59"/>
        <end position="287"/>
    </location>
</feature>
<dbReference type="InterPro" id="IPR000073">
    <property type="entry name" value="AB_hydrolase_1"/>
</dbReference>
<dbReference type="InterPro" id="IPR050266">
    <property type="entry name" value="AB_hydrolase_sf"/>
</dbReference>
<dbReference type="Pfam" id="PF00561">
    <property type="entry name" value="Abhydrolase_1"/>
    <property type="match status" value="1"/>
</dbReference>
<protein>
    <submittedName>
        <fullName evidence="3">Alpha/beta hydrolase</fullName>
    </submittedName>
</protein>
<keyword evidence="1" id="KW-0472">Membrane</keyword>
<dbReference type="PANTHER" id="PTHR43798">
    <property type="entry name" value="MONOACYLGLYCEROL LIPASE"/>
    <property type="match status" value="1"/>
</dbReference>
<comment type="caution">
    <text evidence="3">The sequence shown here is derived from an EMBL/GenBank/DDBJ whole genome shotgun (WGS) entry which is preliminary data.</text>
</comment>
<dbReference type="Gene3D" id="3.40.50.1820">
    <property type="entry name" value="alpha/beta hydrolase"/>
    <property type="match status" value="1"/>
</dbReference>
<keyword evidence="1" id="KW-0812">Transmembrane</keyword>
<dbReference type="RefSeq" id="WP_275615848.1">
    <property type="nucleotide sequence ID" value="NZ_JARFVB010000005.1"/>
</dbReference>
<accession>A0ABT5Y0R3</accession>
<feature type="transmembrane region" description="Helical" evidence="1">
    <location>
        <begin position="12"/>
        <end position="32"/>
    </location>
</feature>
<dbReference type="EMBL" id="JARFVB010000005">
    <property type="protein sequence ID" value="MDF0716637.1"/>
    <property type="molecule type" value="Genomic_DNA"/>
</dbReference>
<organism evidence="3 4">
    <name type="scientific">Flagellimonas yonaguniensis</name>
    <dbReference type="NCBI Taxonomy" id="3031325"/>
    <lineage>
        <taxon>Bacteria</taxon>
        <taxon>Pseudomonadati</taxon>
        <taxon>Bacteroidota</taxon>
        <taxon>Flavobacteriia</taxon>
        <taxon>Flavobacteriales</taxon>
        <taxon>Flavobacteriaceae</taxon>
        <taxon>Flagellimonas</taxon>
    </lineage>
</organism>